<keyword evidence="3" id="KW-0819">tRNA processing</keyword>
<accession>A0A2T3AGJ5</accession>
<feature type="region of interest" description="Disordered" evidence="7">
    <location>
        <begin position="263"/>
        <end position="282"/>
    </location>
</feature>
<dbReference type="Gene3D" id="3.40.50.620">
    <property type="entry name" value="HUPs"/>
    <property type="match status" value="1"/>
</dbReference>
<dbReference type="EMBL" id="KZ678392">
    <property type="protein sequence ID" value="PSR97342.1"/>
    <property type="molecule type" value="Genomic_DNA"/>
</dbReference>
<organism evidence="9 10">
    <name type="scientific">Coniella lustricola</name>
    <dbReference type="NCBI Taxonomy" id="2025994"/>
    <lineage>
        <taxon>Eukaryota</taxon>
        <taxon>Fungi</taxon>
        <taxon>Dikarya</taxon>
        <taxon>Ascomycota</taxon>
        <taxon>Pezizomycotina</taxon>
        <taxon>Sordariomycetes</taxon>
        <taxon>Sordariomycetidae</taxon>
        <taxon>Diaporthales</taxon>
        <taxon>Schizoparmaceae</taxon>
        <taxon>Coniella</taxon>
    </lineage>
</organism>
<dbReference type="Pfam" id="PF01171">
    <property type="entry name" value="ATP_bind_3"/>
    <property type="match status" value="2"/>
</dbReference>
<dbReference type="HAMAP" id="MF_01161">
    <property type="entry name" value="tRNA_Ile_lys_synt"/>
    <property type="match status" value="1"/>
</dbReference>
<evidence type="ECO:0000313" key="10">
    <source>
        <dbReference type="Proteomes" id="UP000241462"/>
    </source>
</evidence>
<dbReference type="PANTHER" id="PTHR43033">
    <property type="entry name" value="TRNA(ILE)-LYSIDINE SYNTHASE-RELATED"/>
    <property type="match status" value="1"/>
</dbReference>
<dbReference type="SUPFAM" id="SSF52402">
    <property type="entry name" value="Adenine nucleotide alpha hydrolases-like"/>
    <property type="match status" value="1"/>
</dbReference>
<keyword evidence="2" id="KW-0436">Ligase</keyword>
<dbReference type="NCBIfam" id="TIGR02432">
    <property type="entry name" value="lysidine_TilS_N"/>
    <property type="match status" value="1"/>
</dbReference>
<dbReference type="InterPro" id="IPR011063">
    <property type="entry name" value="TilS/TtcA_N"/>
</dbReference>
<dbReference type="CDD" id="cd01992">
    <property type="entry name" value="TilS_N"/>
    <property type="match status" value="1"/>
</dbReference>
<dbReference type="GO" id="GO:0032267">
    <property type="term" value="F:tRNA(Ile)-lysidine synthase activity"/>
    <property type="evidence" value="ECO:0007669"/>
    <property type="project" value="UniProtKB-EC"/>
</dbReference>
<keyword evidence="4" id="KW-0547">Nucleotide-binding</keyword>
<evidence type="ECO:0000256" key="5">
    <source>
        <dbReference type="ARBA" id="ARBA00022840"/>
    </source>
</evidence>
<sequence length="718" mass="80810">MNPASRVLHCTAKPIAVDEFVNALRATCPPRFPGIAAELGRSRPVGLAISGGSDSMALAYLCWAARRQYSELRIADNPVSAFHCITVDHRLRQSSNQEALKVGQVVRERFGLQAQQLSIEWNDTLEAAGVAHPKYLTNFETLARRLRYRTIASHCARARITSLLLAHHQDDQYETLLMRLLSGHRSQGLQGMRAVTDIPESQDIHGAYQSGFVDDHAFVHSPNATGCSAADLTTFHLQATTVAGSTGHFDMSAERVRAAIKDNTPSKAHSDSQNPSQKRSFHVDPLEIEDGGIMLYRPLLNFGKDRLVATCEANNIPWFEDATNHDRTLTMRNAVRHLYINHTLPVVLQKPAMLAMANRLSKQAAHAECEVDRLLKRTLVKFDSTAGTLVVQLPSFQLSRFRTGQKFQARWQKRREHYRHIAVLLVKRLISMVTPEPLGAFSSSLPSSVGRLFPQLGDMQSKTQLGPKAFNLCGVHFSPATAVLQPNRPVQWHLSRQPYVTGQSLPECKFGCSRRNPSHDRRRPVLRKVWKLWDGRFWVALINRSSVHAIVAPFDHKHAQVFRASLPDQRSRDELMYLLRKHAPGKVRSTLPAVYTVGDLTEASVRRLQRSFGKRQLSRTCSITTKKPQARIGGFDGQTGNSRRVLVALPSLGIAQPGLEKWIDFGIRYKRIERRMLDGTPQRELQLLAARRAQMKARVNGASRWMERCALRRRLSKP</sequence>
<evidence type="ECO:0000259" key="8">
    <source>
        <dbReference type="Pfam" id="PF01171"/>
    </source>
</evidence>
<keyword evidence="5" id="KW-0067">ATP-binding</keyword>
<evidence type="ECO:0000256" key="7">
    <source>
        <dbReference type="SAM" id="MobiDB-lite"/>
    </source>
</evidence>
<evidence type="ECO:0000256" key="1">
    <source>
        <dbReference type="ARBA" id="ARBA00013267"/>
    </source>
</evidence>
<dbReference type="InterPro" id="IPR014729">
    <property type="entry name" value="Rossmann-like_a/b/a_fold"/>
</dbReference>
<comment type="catalytic activity">
    <reaction evidence="6">
        <text>cytidine(34) in tRNA(Ile2) + L-lysine + ATP = lysidine(34) in tRNA(Ile2) + AMP + diphosphate + H(+)</text>
        <dbReference type="Rhea" id="RHEA:43744"/>
        <dbReference type="Rhea" id="RHEA-COMP:10625"/>
        <dbReference type="Rhea" id="RHEA-COMP:10670"/>
        <dbReference type="ChEBI" id="CHEBI:15378"/>
        <dbReference type="ChEBI" id="CHEBI:30616"/>
        <dbReference type="ChEBI" id="CHEBI:32551"/>
        <dbReference type="ChEBI" id="CHEBI:33019"/>
        <dbReference type="ChEBI" id="CHEBI:82748"/>
        <dbReference type="ChEBI" id="CHEBI:83665"/>
        <dbReference type="ChEBI" id="CHEBI:456215"/>
        <dbReference type="EC" id="6.3.4.19"/>
    </reaction>
</comment>
<protein>
    <recommendedName>
        <fullName evidence="1">tRNA(Ile)-lysidine synthetase</fullName>
        <ecNumber evidence="1">6.3.4.19</ecNumber>
    </recommendedName>
</protein>
<evidence type="ECO:0000256" key="6">
    <source>
        <dbReference type="ARBA" id="ARBA00048539"/>
    </source>
</evidence>
<dbReference type="OrthoDB" id="10262962at2759"/>
<reference evidence="9 10" key="1">
    <citation type="journal article" date="2018" name="Mycol. Prog.">
        <title>Coniella lustricola, a new species from submerged detritus.</title>
        <authorList>
            <person name="Raudabaugh D.B."/>
            <person name="Iturriaga T."/>
            <person name="Carver A."/>
            <person name="Mondo S."/>
            <person name="Pangilinan J."/>
            <person name="Lipzen A."/>
            <person name="He G."/>
            <person name="Amirebrahimi M."/>
            <person name="Grigoriev I.V."/>
            <person name="Miller A.N."/>
        </authorList>
    </citation>
    <scope>NUCLEOTIDE SEQUENCE [LARGE SCALE GENOMIC DNA]</scope>
    <source>
        <strain evidence="9 10">B22-T-1</strain>
    </source>
</reference>
<feature type="compositionally biased region" description="Polar residues" evidence="7">
    <location>
        <begin position="263"/>
        <end position="278"/>
    </location>
</feature>
<proteinExistence type="inferred from homology"/>
<feature type="domain" description="tRNA(Ile)-lysidine/2-thiocytidine synthase N-terminal" evidence="8">
    <location>
        <begin position="291"/>
        <end position="337"/>
    </location>
</feature>
<dbReference type="EC" id="6.3.4.19" evidence="1"/>
<evidence type="ECO:0000256" key="4">
    <source>
        <dbReference type="ARBA" id="ARBA00022741"/>
    </source>
</evidence>
<dbReference type="InterPro" id="IPR012094">
    <property type="entry name" value="tRNA_Ile_lys_synt"/>
</dbReference>
<dbReference type="InParanoid" id="A0A2T3AGJ5"/>
<evidence type="ECO:0000256" key="3">
    <source>
        <dbReference type="ARBA" id="ARBA00022694"/>
    </source>
</evidence>
<keyword evidence="10" id="KW-1185">Reference proteome</keyword>
<evidence type="ECO:0000313" key="9">
    <source>
        <dbReference type="EMBL" id="PSR97342.1"/>
    </source>
</evidence>
<dbReference type="Proteomes" id="UP000241462">
    <property type="component" value="Unassembled WGS sequence"/>
</dbReference>
<evidence type="ECO:0000256" key="2">
    <source>
        <dbReference type="ARBA" id="ARBA00022598"/>
    </source>
</evidence>
<gene>
    <name evidence="9" type="ORF">BD289DRAFT_480189</name>
</gene>
<feature type="domain" description="tRNA(Ile)-lysidine/2-thiocytidine synthase N-terminal" evidence="8">
    <location>
        <begin position="46"/>
        <end position="198"/>
    </location>
</feature>
<dbReference type="AlphaFoldDB" id="A0A2T3AGJ5"/>
<dbReference type="GO" id="GO:0008033">
    <property type="term" value="P:tRNA processing"/>
    <property type="evidence" value="ECO:0007669"/>
    <property type="project" value="UniProtKB-KW"/>
</dbReference>
<dbReference type="InterPro" id="IPR012795">
    <property type="entry name" value="tRNA_Ile_lys_synt_N"/>
</dbReference>
<dbReference type="PANTHER" id="PTHR43033:SF1">
    <property type="entry name" value="TRNA(ILE)-LYSIDINE SYNTHASE-RELATED"/>
    <property type="match status" value="1"/>
</dbReference>
<dbReference type="GO" id="GO:0005524">
    <property type="term" value="F:ATP binding"/>
    <property type="evidence" value="ECO:0007669"/>
    <property type="project" value="UniProtKB-KW"/>
</dbReference>
<dbReference type="STRING" id="2025994.A0A2T3AGJ5"/>
<name>A0A2T3AGJ5_9PEZI</name>